<dbReference type="AlphaFoldDB" id="A0A835W5B4"/>
<dbReference type="Proteomes" id="UP000650467">
    <property type="component" value="Unassembled WGS sequence"/>
</dbReference>
<evidence type="ECO:0000313" key="1">
    <source>
        <dbReference type="EMBL" id="KAG2441132.1"/>
    </source>
</evidence>
<comment type="caution">
    <text evidence="1">The sequence shown here is derived from an EMBL/GenBank/DDBJ whole genome shotgun (WGS) entry which is preliminary data.</text>
</comment>
<proteinExistence type="predicted"/>
<protein>
    <submittedName>
        <fullName evidence="1">Uncharacterized protein</fullName>
    </submittedName>
</protein>
<accession>A0A835W5B4</accession>
<organism evidence="1 2">
    <name type="scientific">Chlamydomonas incerta</name>
    <dbReference type="NCBI Taxonomy" id="51695"/>
    <lineage>
        <taxon>Eukaryota</taxon>
        <taxon>Viridiplantae</taxon>
        <taxon>Chlorophyta</taxon>
        <taxon>core chlorophytes</taxon>
        <taxon>Chlorophyceae</taxon>
        <taxon>CS clade</taxon>
        <taxon>Chlamydomonadales</taxon>
        <taxon>Chlamydomonadaceae</taxon>
        <taxon>Chlamydomonas</taxon>
    </lineage>
</organism>
<evidence type="ECO:0000313" key="2">
    <source>
        <dbReference type="Proteomes" id="UP000650467"/>
    </source>
</evidence>
<sequence>MPNLSDWLHDMVDRLHAKPANQPLTGKEADQIAQAAFSVELFTSSEASALVADAKAGNLDAKGCIERVMSAVAKHKGCHGSYACGRPLKMVAQGKK</sequence>
<dbReference type="EMBL" id="JAEHOC010000006">
    <property type="protein sequence ID" value="KAG2441132.1"/>
    <property type="molecule type" value="Genomic_DNA"/>
</dbReference>
<name>A0A835W5B4_CHLIN</name>
<keyword evidence="2" id="KW-1185">Reference proteome</keyword>
<gene>
    <name evidence="1" type="ORF">HXX76_003984</name>
</gene>
<reference evidence="1" key="1">
    <citation type="journal article" date="2020" name="bioRxiv">
        <title>Comparative genomics of Chlamydomonas.</title>
        <authorList>
            <person name="Craig R.J."/>
            <person name="Hasan A.R."/>
            <person name="Ness R.W."/>
            <person name="Keightley P.D."/>
        </authorList>
    </citation>
    <scope>NUCLEOTIDE SEQUENCE</scope>
    <source>
        <strain evidence="1">SAG 7.73</strain>
    </source>
</reference>